<dbReference type="InterPro" id="IPR029061">
    <property type="entry name" value="THDP-binding"/>
</dbReference>
<name>I7ZGV8_9GAMM</name>
<sequence length="337" mass="36908">MSRMNMIQAINSALDTMMGRDEKVVIFGEDVGYFGGVFRCTAGLQKKYGKRRCFDAPIAEGGILGTAVGMGVYGLRPVVEIQFADYIYPAFDQLVSEAARLRYRSAGGFTAPLTVRTPCGGGIFGGQTHSQSPEAIFTHVCGLKTVMPSNPYDAKGLLIAAIEDDDPVVFFEPKRIYNGPFDGHHDKPLTPWSKHELGEVPDDYYRIELGKAKTVREGDALTVLAYGTMVHVVLAAVIESGIDAEVIDLRSLLPLDLDAIVASVSKTGRCVVVHEATRTCGFGAELVSLIQENCFYYLKSPIARVTGWDTPYPHAFEWDYFPGPKRVAKALHKAMED</sequence>
<comment type="function">
    <text evidence="2">The branched-chain alpha-keto dehydrogenase complex catalyzes the overall conversion of alpha-keto acids to acyl-CoA and CO(2). It contains multiple copies of three enzymatic components: branched-chain alpha-keto acid decarboxylase (E1), lipoamide acyltransferase (E2) and lipoamide dehydrogenase (E3).</text>
</comment>
<dbReference type="Gene3D" id="3.40.50.920">
    <property type="match status" value="1"/>
</dbReference>
<evidence type="ECO:0000256" key="2">
    <source>
        <dbReference type="ARBA" id="ARBA00002859"/>
    </source>
</evidence>
<dbReference type="SUPFAM" id="SSF52922">
    <property type="entry name" value="TK C-terminal domain-like"/>
    <property type="match status" value="1"/>
</dbReference>
<dbReference type="GO" id="GO:0007584">
    <property type="term" value="P:response to nutrient"/>
    <property type="evidence" value="ECO:0007669"/>
    <property type="project" value="TreeGrafter"/>
</dbReference>
<dbReference type="Pfam" id="PF02780">
    <property type="entry name" value="Transketolase_C"/>
    <property type="match status" value="1"/>
</dbReference>
<dbReference type="SMART" id="SM00861">
    <property type="entry name" value="Transket_pyr"/>
    <property type="match status" value="1"/>
</dbReference>
<dbReference type="Proteomes" id="UP000003704">
    <property type="component" value="Unassembled WGS sequence"/>
</dbReference>
<organism evidence="9 10">
    <name type="scientific">Hydrocarboniphaga effusa AP103</name>
    <dbReference type="NCBI Taxonomy" id="1172194"/>
    <lineage>
        <taxon>Bacteria</taxon>
        <taxon>Pseudomonadati</taxon>
        <taxon>Pseudomonadota</taxon>
        <taxon>Gammaproteobacteria</taxon>
        <taxon>Nevskiales</taxon>
        <taxon>Nevskiaceae</taxon>
        <taxon>Hydrocarboniphaga</taxon>
    </lineage>
</organism>
<dbReference type="EMBL" id="AKGD01000001">
    <property type="protein sequence ID" value="EIT71129.1"/>
    <property type="molecule type" value="Genomic_DNA"/>
</dbReference>
<dbReference type="STRING" id="1172194.WQQ_12660"/>
<dbReference type="GO" id="GO:0003863">
    <property type="term" value="F:branched-chain 2-oxo acid dehydrogenase activity"/>
    <property type="evidence" value="ECO:0007669"/>
    <property type="project" value="UniProtKB-EC"/>
</dbReference>
<dbReference type="SUPFAM" id="SSF52518">
    <property type="entry name" value="Thiamin diphosphate-binding fold (THDP-binding)"/>
    <property type="match status" value="1"/>
</dbReference>
<evidence type="ECO:0000313" key="9">
    <source>
        <dbReference type="EMBL" id="EIT71129.1"/>
    </source>
</evidence>
<dbReference type="EC" id="1.2.4.4" evidence="3"/>
<proteinExistence type="predicted"/>
<evidence type="ECO:0000256" key="5">
    <source>
        <dbReference type="ARBA" id="ARBA00023052"/>
    </source>
</evidence>
<dbReference type="FunFam" id="3.40.50.920:FF:000001">
    <property type="entry name" value="Pyruvate dehydrogenase E1 beta subunit"/>
    <property type="match status" value="1"/>
</dbReference>
<evidence type="ECO:0000256" key="4">
    <source>
        <dbReference type="ARBA" id="ARBA00023002"/>
    </source>
</evidence>
<dbReference type="RefSeq" id="WP_007184220.1">
    <property type="nucleotide sequence ID" value="NZ_AKGD01000001.1"/>
</dbReference>
<evidence type="ECO:0000256" key="1">
    <source>
        <dbReference type="ARBA" id="ARBA00001964"/>
    </source>
</evidence>
<dbReference type="FunFam" id="3.40.50.970:FF:000001">
    <property type="entry name" value="Pyruvate dehydrogenase E1 beta subunit"/>
    <property type="match status" value="1"/>
</dbReference>
<dbReference type="Pfam" id="PF02779">
    <property type="entry name" value="Transket_pyr"/>
    <property type="match status" value="1"/>
</dbReference>
<protein>
    <recommendedName>
        <fullName evidence="6">2-oxoisovalerate dehydrogenase subunit beta</fullName>
        <ecNumber evidence="3">1.2.4.4</ecNumber>
    </recommendedName>
    <alternativeName>
        <fullName evidence="7">Branched-chain alpha-keto acid dehydrogenase E1 component beta chain</fullName>
    </alternativeName>
</protein>
<evidence type="ECO:0000256" key="6">
    <source>
        <dbReference type="ARBA" id="ARBA00070795"/>
    </source>
</evidence>
<dbReference type="PANTHER" id="PTHR42980">
    <property type="entry name" value="2-OXOISOVALERATE DEHYDROGENASE SUBUNIT BETA-RELATED"/>
    <property type="match status" value="1"/>
</dbReference>
<evidence type="ECO:0000256" key="7">
    <source>
        <dbReference type="ARBA" id="ARBA00082400"/>
    </source>
</evidence>
<evidence type="ECO:0000256" key="3">
    <source>
        <dbReference type="ARBA" id="ARBA00012277"/>
    </source>
</evidence>
<keyword evidence="10" id="KW-1185">Reference proteome</keyword>
<accession>I7ZGV8</accession>
<dbReference type="PATRIC" id="fig|1172194.4.peg.1216"/>
<dbReference type="InterPro" id="IPR005475">
    <property type="entry name" value="Transketolase-like_Pyr-bd"/>
</dbReference>
<reference evidence="9" key="1">
    <citation type="journal article" date="2012" name="J. Bacteriol.">
        <title>Genome Sequence of n-Alkane-Degrading Hydrocarboniphaga effusa Strain AP103T (ATCC BAA-332T).</title>
        <authorList>
            <person name="Chang H.K."/>
            <person name="Zylstra G.J."/>
            <person name="Chae J.C."/>
        </authorList>
    </citation>
    <scope>NUCLEOTIDE SEQUENCE [LARGE SCALE GENOMIC DNA]</scope>
    <source>
        <strain evidence="9">AP103</strain>
    </source>
</reference>
<dbReference type="Gene3D" id="3.40.50.970">
    <property type="match status" value="1"/>
</dbReference>
<dbReference type="InterPro" id="IPR033248">
    <property type="entry name" value="Transketolase_C"/>
</dbReference>
<keyword evidence="5" id="KW-0786">Thiamine pyrophosphate</keyword>
<comment type="caution">
    <text evidence="9">The sequence shown here is derived from an EMBL/GenBank/DDBJ whole genome shotgun (WGS) entry which is preliminary data.</text>
</comment>
<dbReference type="InterPro" id="IPR009014">
    <property type="entry name" value="Transketo_C/PFOR_II"/>
</dbReference>
<evidence type="ECO:0000259" key="8">
    <source>
        <dbReference type="SMART" id="SM00861"/>
    </source>
</evidence>
<dbReference type="PANTHER" id="PTHR42980:SF1">
    <property type="entry name" value="2-OXOISOVALERATE DEHYDROGENASE SUBUNIT BETA, MITOCHONDRIAL"/>
    <property type="match status" value="1"/>
</dbReference>
<evidence type="ECO:0000313" key="10">
    <source>
        <dbReference type="Proteomes" id="UP000003704"/>
    </source>
</evidence>
<dbReference type="GO" id="GO:0009083">
    <property type="term" value="P:branched-chain amino acid catabolic process"/>
    <property type="evidence" value="ECO:0007669"/>
    <property type="project" value="TreeGrafter"/>
</dbReference>
<gene>
    <name evidence="9" type="ORF">WQQ_12660</name>
</gene>
<keyword evidence="4" id="KW-0560">Oxidoreductase</keyword>
<reference evidence="9" key="2">
    <citation type="submission" date="2012-05" db="EMBL/GenBank/DDBJ databases">
        <authorList>
            <person name="Park J.-H."/>
            <person name="Zylstra G.J."/>
            <person name="Chae J.-C."/>
        </authorList>
    </citation>
    <scope>NUCLEOTIDE SEQUENCE</scope>
    <source>
        <strain evidence="9">AP103</strain>
    </source>
</reference>
<dbReference type="OrthoDB" id="9780894at2"/>
<dbReference type="CDD" id="cd07036">
    <property type="entry name" value="TPP_PYR_E1-PDHc-beta_like"/>
    <property type="match status" value="1"/>
</dbReference>
<dbReference type="AlphaFoldDB" id="I7ZGV8"/>
<feature type="domain" description="Transketolase-like pyrimidine-binding" evidence="8">
    <location>
        <begin position="4"/>
        <end position="179"/>
    </location>
</feature>
<comment type="cofactor">
    <cofactor evidence="1">
        <name>thiamine diphosphate</name>
        <dbReference type="ChEBI" id="CHEBI:58937"/>
    </cofactor>
</comment>